<dbReference type="InterPro" id="IPR014017">
    <property type="entry name" value="DNA_helicase_UvrD-like_C"/>
</dbReference>
<dbReference type="InterPro" id="IPR014016">
    <property type="entry name" value="UvrD-like_ATP-bd"/>
</dbReference>
<dbReference type="GO" id="GO:0016887">
    <property type="term" value="F:ATP hydrolysis activity"/>
    <property type="evidence" value="ECO:0007669"/>
    <property type="project" value="RHEA"/>
</dbReference>
<dbReference type="Gene3D" id="1.10.3170.10">
    <property type="entry name" value="Recbcd, chain B, domain 2"/>
    <property type="match status" value="1"/>
</dbReference>
<dbReference type="Pfam" id="PF13361">
    <property type="entry name" value="UvrD_C"/>
    <property type="match status" value="1"/>
</dbReference>
<evidence type="ECO:0000256" key="8">
    <source>
        <dbReference type="ARBA" id="ARBA00022840"/>
    </source>
</evidence>
<dbReference type="Pfam" id="PF00580">
    <property type="entry name" value="UvrD-helicase"/>
    <property type="match status" value="1"/>
</dbReference>
<evidence type="ECO:0000256" key="13">
    <source>
        <dbReference type="ARBA" id="ARBA00034617"/>
    </source>
</evidence>
<keyword evidence="1 15" id="KW-0540">Nuclease</keyword>
<evidence type="ECO:0000256" key="15">
    <source>
        <dbReference type="HAMAP-Rule" id="MF_01485"/>
    </source>
</evidence>
<dbReference type="Proteomes" id="UP000000248">
    <property type="component" value="Chromosome"/>
</dbReference>
<evidence type="ECO:0000256" key="5">
    <source>
        <dbReference type="ARBA" id="ARBA00022801"/>
    </source>
</evidence>
<feature type="active site" description="For nuclease activity" evidence="15">
    <location>
        <position position="1103"/>
    </location>
</feature>
<feature type="binding site" evidence="15">
    <location>
        <position position="1090"/>
    </location>
    <ligand>
        <name>Mg(2+)</name>
        <dbReference type="ChEBI" id="CHEBI:18420"/>
    </ligand>
</feature>
<keyword evidence="3 15" id="KW-0547">Nucleotide-binding</keyword>
<name>A5EXI1_DICNV</name>
<evidence type="ECO:0000256" key="4">
    <source>
        <dbReference type="ARBA" id="ARBA00022763"/>
    </source>
</evidence>
<evidence type="ECO:0000256" key="9">
    <source>
        <dbReference type="ARBA" id="ARBA00022842"/>
    </source>
</evidence>
<evidence type="ECO:0000259" key="18">
    <source>
        <dbReference type="PROSITE" id="PS51217"/>
    </source>
</evidence>
<dbReference type="InterPro" id="IPR004586">
    <property type="entry name" value="RecB"/>
</dbReference>
<evidence type="ECO:0000256" key="10">
    <source>
        <dbReference type="ARBA" id="ARBA00023125"/>
    </source>
</evidence>
<dbReference type="SUPFAM" id="SSF52980">
    <property type="entry name" value="Restriction endonuclease-like"/>
    <property type="match status" value="1"/>
</dbReference>
<evidence type="ECO:0000256" key="3">
    <source>
        <dbReference type="ARBA" id="ARBA00022741"/>
    </source>
</evidence>
<dbReference type="PROSITE" id="PS51198">
    <property type="entry name" value="UVRD_HELICASE_ATP_BIND"/>
    <property type="match status" value="1"/>
</dbReference>
<comment type="cofactor">
    <cofactor evidence="15">
        <name>Mg(2+)</name>
        <dbReference type="ChEBI" id="CHEBI:18420"/>
    </cofactor>
    <text evidence="15">Binds 1 Mg(2+) ion per subunit.</text>
</comment>
<evidence type="ECO:0000256" key="7">
    <source>
        <dbReference type="ARBA" id="ARBA00022839"/>
    </source>
</evidence>
<dbReference type="GO" id="GO:0009338">
    <property type="term" value="C:exodeoxyribonuclease V complex"/>
    <property type="evidence" value="ECO:0007669"/>
    <property type="project" value="TreeGrafter"/>
</dbReference>
<keyword evidence="6 15" id="KW-0347">Helicase</keyword>
<proteinExistence type="inferred from homology"/>
<feature type="region of interest" description="Nuclease activity, interacts with RecD and RecA" evidence="15">
    <location>
        <begin position="919"/>
        <end position="1198"/>
    </location>
</feature>
<gene>
    <name evidence="15 19" type="primary">recB</name>
    <name evidence="19" type="ordered locus">DNO_1165</name>
</gene>
<accession>A5EXI1</accession>
<dbReference type="eggNOG" id="COG1074">
    <property type="taxonomic scope" value="Bacteria"/>
</dbReference>
<dbReference type="Gene3D" id="1.10.486.10">
    <property type="entry name" value="PCRA, domain 4"/>
    <property type="match status" value="1"/>
</dbReference>
<dbReference type="GO" id="GO:0005829">
    <property type="term" value="C:cytosol"/>
    <property type="evidence" value="ECO:0007669"/>
    <property type="project" value="TreeGrafter"/>
</dbReference>
<dbReference type="SUPFAM" id="SSF52540">
    <property type="entry name" value="P-loop containing nucleoside triphosphate hydrolases"/>
    <property type="match status" value="1"/>
</dbReference>
<dbReference type="Gene3D" id="3.40.50.300">
    <property type="entry name" value="P-loop containing nucleotide triphosphate hydrolases"/>
    <property type="match status" value="2"/>
</dbReference>
<dbReference type="HOGENOM" id="CLU_001114_6_1_6"/>
<comment type="miscellaneous">
    <text evidence="15">In the RecBCD complex, RecB has a slow 3'-5' helicase, an exonuclease activity and loads RecA onto ssDNA, RecD has a fast 5'-3' helicase activity, while RecC stimulates the ATPase and processivity of the RecB helicase and contributes to recognition of the Chi site.</text>
</comment>
<feature type="binding site" evidence="15">
    <location>
        <position position="1103"/>
    </location>
    <ligand>
        <name>Mg(2+)</name>
        <dbReference type="ChEBI" id="CHEBI:18420"/>
    </ligand>
</feature>
<protein>
    <recommendedName>
        <fullName evidence="15">RecBCD enzyme subunit RecB</fullName>
        <ecNumber evidence="15">3.1.11.5</ecNumber>
        <ecNumber evidence="15">5.6.2.4</ecNumber>
    </recommendedName>
    <alternativeName>
        <fullName evidence="15">DNA 3'-5' helicase subunit RecB</fullName>
    </alternativeName>
    <alternativeName>
        <fullName evidence="15">Exonuclease V subunit RecB</fullName>
        <shortName evidence="15">ExoV subunit RecB</shortName>
    </alternativeName>
    <alternativeName>
        <fullName evidence="15">Helicase/nuclease RecBCD subunit RecB</fullName>
    </alternativeName>
</protein>
<dbReference type="GO" id="GO:0043138">
    <property type="term" value="F:3'-5' DNA helicase activity"/>
    <property type="evidence" value="ECO:0007669"/>
    <property type="project" value="UniProtKB-UniRule"/>
</dbReference>
<dbReference type="PANTHER" id="PTHR11070">
    <property type="entry name" value="UVRD / RECB / PCRA DNA HELICASE FAMILY MEMBER"/>
    <property type="match status" value="1"/>
</dbReference>
<reference evidence="19 20" key="1">
    <citation type="journal article" date="2007" name="Nat. Biotechnol.">
        <title>Genome sequence and identification of candidate vaccine antigens from the animal pathogen Dichelobacter nodosus.</title>
        <authorList>
            <person name="Myers G.S."/>
            <person name="Parker D."/>
            <person name="Al-Hasani K."/>
            <person name="Kennan R.M."/>
            <person name="Seemann T."/>
            <person name="Ren Q."/>
            <person name="Badger J.H."/>
            <person name="Selengut J.D."/>
            <person name="Deboy R.T."/>
            <person name="Tettelin H."/>
            <person name="Boyce J.D."/>
            <person name="McCarl V.P."/>
            <person name="Han X."/>
            <person name="Nelson W.C."/>
            <person name="Madupu R."/>
            <person name="Mohamoud Y."/>
            <person name="Holley T."/>
            <person name="Fedorova N."/>
            <person name="Khouri H."/>
            <person name="Bottomley S.P."/>
            <person name="Whittington R.J."/>
            <person name="Adler B."/>
            <person name="Songer J.G."/>
            <person name="Rood J.I."/>
            <person name="Paulsen I.T."/>
        </authorList>
    </citation>
    <scope>NUCLEOTIDE SEQUENCE [LARGE SCALE GENOMIC DNA]</scope>
    <source>
        <strain evidence="19 20">VCS1703A</strain>
    </source>
</reference>
<comment type="catalytic activity">
    <reaction evidence="13 15">
        <text>Couples ATP hydrolysis with the unwinding of duplex DNA by translocating in the 3'-5' direction.</text>
        <dbReference type="EC" id="5.6.2.4"/>
    </reaction>
</comment>
<dbReference type="HAMAP" id="MF_01485">
    <property type="entry name" value="RecB"/>
    <property type="match status" value="1"/>
</dbReference>
<dbReference type="GO" id="GO:0000724">
    <property type="term" value="P:double-strand break repair via homologous recombination"/>
    <property type="evidence" value="ECO:0007669"/>
    <property type="project" value="UniProtKB-UniRule"/>
</dbReference>
<dbReference type="GO" id="GO:0008854">
    <property type="term" value="F:exodeoxyribonuclease V activity"/>
    <property type="evidence" value="ECO:0007669"/>
    <property type="project" value="UniProtKB-EC"/>
</dbReference>
<evidence type="ECO:0000256" key="12">
    <source>
        <dbReference type="ARBA" id="ARBA00023235"/>
    </source>
</evidence>
<evidence type="ECO:0000256" key="1">
    <source>
        <dbReference type="ARBA" id="ARBA00022722"/>
    </source>
</evidence>
<dbReference type="EC" id="5.6.2.4" evidence="15"/>
<feature type="binding site" evidence="15">
    <location>
        <position position="976"/>
    </location>
    <ligand>
        <name>Mg(2+)</name>
        <dbReference type="ChEBI" id="CHEBI:18420"/>
    </ligand>
</feature>
<evidence type="ECO:0000256" key="16">
    <source>
        <dbReference type="PROSITE-ProRule" id="PRU00560"/>
    </source>
</evidence>
<comment type="domain">
    <text evidence="15">The N-terminal DNA-binding domain is a ssDNA-dependent ATPase and has ATP-dependent 3'-5' helicase function. This domain interacts with RecC.</text>
</comment>
<dbReference type="CDD" id="cd22352">
    <property type="entry name" value="RecB_C-like"/>
    <property type="match status" value="1"/>
</dbReference>
<dbReference type="GO" id="GO:0003677">
    <property type="term" value="F:DNA binding"/>
    <property type="evidence" value="ECO:0007669"/>
    <property type="project" value="UniProtKB-UniRule"/>
</dbReference>
<dbReference type="GO" id="GO:0005524">
    <property type="term" value="F:ATP binding"/>
    <property type="evidence" value="ECO:0007669"/>
    <property type="project" value="UniProtKB-UniRule"/>
</dbReference>
<comment type="domain">
    <text evidence="15">The C-terminal domain has nuclease activity and interacts with RecD. It interacts with RecA, facilitating its loading onto ssDNA.</text>
</comment>
<evidence type="ECO:0000259" key="17">
    <source>
        <dbReference type="PROSITE" id="PS51198"/>
    </source>
</evidence>
<keyword evidence="7 15" id="KW-0269">Exonuclease</keyword>
<evidence type="ECO:0000313" key="20">
    <source>
        <dbReference type="Proteomes" id="UP000000248"/>
    </source>
</evidence>
<dbReference type="PROSITE" id="PS51217">
    <property type="entry name" value="UVRD_HELICASE_CTER"/>
    <property type="match status" value="1"/>
</dbReference>
<feature type="binding site" evidence="16">
    <location>
        <begin position="18"/>
        <end position="25"/>
    </location>
    <ligand>
        <name>ATP</name>
        <dbReference type="ChEBI" id="CHEBI:30616"/>
    </ligand>
</feature>
<keyword evidence="8 15" id="KW-0067">ATP-binding</keyword>
<dbReference type="PANTHER" id="PTHR11070:SF23">
    <property type="entry name" value="RECBCD ENZYME SUBUNIT RECB"/>
    <property type="match status" value="1"/>
</dbReference>
<dbReference type="OrthoDB" id="9810135at2"/>
<keyword evidence="10 15" id="KW-0238">DNA-binding</keyword>
<evidence type="ECO:0000313" key="19">
    <source>
        <dbReference type="EMBL" id="ABQ14054.1"/>
    </source>
</evidence>
<keyword evidence="12 15" id="KW-0413">Isomerase</keyword>
<dbReference type="Gene3D" id="3.90.320.10">
    <property type="match status" value="1"/>
</dbReference>
<dbReference type="EMBL" id="CP000513">
    <property type="protein sequence ID" value="ABQ14054.1"/>
    <property type="molecule type" value="Genomic_DNA"/>
</dbReference>
<keyword evidence="9 15" id="KW-0460">Magnesium</keyword>
<comment type="catalytic activity">
    <reaction evidence="14 15">
        <text>ATP + H2O = ADP + phosphate + H(+)</text>
        <dbReference type="Rhea" id="RHEA:13065"/>
        <dbReference type="ChEBI" id="CHEBI:15377"/>
        <dbReference type="ChEBI" id="CHEBI:15378"/>
        <dbReference type="ChEBI" id="CHEBI:30616"/>
        <dbReference type="ChEBI" id="CHEBI:43474"/>
        <dbReference type="ChEBI" id="CHEBI:456216"/>
        <dbReference type="EC" id="5.6.2.4"/>
    </reaction>
</comment>
<keyword evidence="4 15" id="KW-0227">DNA damage</keyword>
<comment type="similarity">
    <text evidence="15">Belongs to the helicase family. UvrD subfamily.</text>
</comment>
<comment type="subunit">
    <text evidence="15">Heterotrimer of RecB, RecC and RecD. All subunits contribute to DNA-binding. Interacts with RecA.</text>
</comment>
<feature type="region of interest" description="DNA-binding and helicase activity, interacts with RecC" evidence="15">
    <location>
        <begin position="1"/>
        <end position="886"/>
    </location>
</feature>
<dbReference type="EC" id="3.1.11.5" evidence="15"/>
<keyword evidence="11 15" id="KW-0234">DNA repair</keyword>
<sequence length="1198" mass="135582">MSPEIMDFPLSGKVLIEASAGTGKTYTLTGILLRLLLSEVPSKGIFARAPEAIIATTFTRKAAAEMRMRLKMRLNAMHHLLQALAQTLLQSDEEETDYYAHIAHLLTLWAENAQTPAEKAAQESLNHALILEAVQENGIDGFTDLCQRCNSVIATLDRLFIGTLDSLCQHWLRMFSLETGTAQSTKLVDGHEEITEIVHQQLRQFYWQYSDYHEYLSSINPPAHYAKAISGQLNYADAAVDEIDVPSDENFAALLEQTKNTKMDDFLALFASQKIVSKLTDPELLWQALLTQTPIDEENIKIIETWHNAVKTGEGFLKAAKSEQIETICQHDCAPIFLAVTSAFLAQKNLNKTLAACAAKETLLAVRSQLPAQLEMQGKATFNHYTARLNQALAGESGAALARYIAHRYPVLLVDESQDLNAQQAQFIERIYLKNLEADRHFLLLVGDPKQAIYRFRGGDVANYLRLKAAFSQQECYSLTKNYRSSPALIAALNKLYQDRAAFGGGIDYEPMTAAVTQRALQSVDGAAITPPLYWLETKNDNEHLAIVHLIQNLTAKNSIYAYHDKQNRRPLRYSDILVLGTSRSKLEELQILLQQHGINVDYSAEKSIFASDLAAAIATFLAAMLAPQQQEQLNRLFISPFFRLSLAELTALSQPSSALNYAQLSAVLTEAEQLWQQKKLLSALQLFLTTDFAGLTIWERLARLPYPENERALLDLRQLQQIIADRGRLDTLDQFLRWWKFMLTTLPTADWAKMMPLPSQDALRLMTIHSAKGLQAPVVIISGLGKHRKHDALFYPYHTATGDFRIATEKVEENQQEDDDEKARLLYVGLTRAEDLLFVALQSLRKKDGDFFADAHAGMKRLDPVRFKNTAVNHGFLSVNPEELAQRLTQPQYTLSSASETIATIEQDPTYPRQRFYGWSKSSFTALTRYVDENTVDISLPDYAEEEAESETIADPDLALPARFARGTKAGSFLHQLLKDLPETPAQFWRGHIERLAKQYRLLERTAALDDYAQYEAWFQAIMASPLVSQTTLAALSPAQKVDEMKFILHVAGKSFNISAVNRLFERWEKPLTLHQKQASIRFLCGEIDFCYQQDDKYYFIDYKSNYLGTAPQEYHVSAMKKAMNEHHYWLQALIYQTALHRFLQTRLKNYQPALHLGYPEYFFIRGVDAEEQTLGHFPVDLPLDLVLEFDAILSGH</sequence>
<organism evidence="19 20">
    <name type="scientific">Dichelobacter nodosus (strain VCS1703A)</name>
    <dbReference type="NCBI Taxonomy" id="246195"/>
    <lineage>
        <taxon>Bacteria</taxon>
        <taxon>Pseudomonadati</taxon>
        <taxon>Pseudomonadota</taxon>
        <taxon>Gammaproteobacteria</taxon>
        <taxon>Cardiobacteriales</taxon>
        <taxon>Cardiobacteriaceae</taxon>
        <taxon>Dichelobacter</taxon>
    </lineage>
</organism>
<feature type="domain" description="UvrD-like helicase C-terminal" evidence="18">
    <location>
        <begin position="487"/>
        <end position="774"/>
    </location>
</feature>
<evidence type="ECO:0000256" key="2">
    <source>
        <dbReference type="ARBA" id="ARBA00022723"/>
    </source>
</evidence>
<dbReference type="InterPro" id="IPR011335">
    <property type="entry name" value="Restrct_endonuc-II-like"/>
</dbReference>
<dbReference type="InterPro" id="IPR000212">
    <property type="entry name" value="DNA_helicase_UvrD/REP"/>
</dbReference>
<dbReference type="InterPro" id="IPR027417">
    <property type="entry name" value="P-loop_NTPase"/>
</dbReference>
<dbReference type="AlphaFoldDB" id="A5EXI1"/>
<keyword evidence="2 15" id="KW-0479">Metal-binding</keyword>
<dbReference type="KEGG" id="dno:DNO_1165"/>
<comment type="function">
    <text evidence="15">A helicase/nuclease that prepares dsDNA breaks (DSB) for recombinational DNA repair. Binds to DSBs and unwinds DNA via a highly rapid and processive ATP-dependent bidirectional helicase activity. Unwinds dsDNA until it encounters a Chi (crossover hotspot instigator) sequence from the 3' direction. Cuts ssDNA a few nucleotides 3' to the Chi site. The properties and activities of the enzyme are changed at Chi. The Chi-altered holoenzyme produces a long 3'-ssDNA overhang and facilitates RecA-binding to the ssDNA for homologous DNA recombination and repair. Holoenzyme degrades any linearized DNA that is unable to undergo homologous recombination. In the holoenzyme this subunit contributes ATPase, 3'-5' helicase, exonuclease activity and loads RecA onto ssDNA.</text>
</comment>
<dbReference type="RefSeq" id="WP_012031469.1">
    <property type="nucleotide sequence ID" value="NC_009446.1"/>
</dbReference>
<dbReference type="GO" id="GO:0000287">
    <property type="term" value="F:magnesium ion binding"/>
    <property type="evidence" value="ECO:0007669"/>
    <property type="project" value="UniProtKB-UniRule"/>
</dbReference>
<feature type="domain" description="UvrD-like helicase ATP-binding" evidence="17">
    <location>
        <begin position="1"/>
        <end position="486"/>
    </location>
</feature>
<dbReference type="STRING" id="246195.DNO_1165"/>
<evidence type="ECO:0000256" key="14">
    <source>
        <dbReference type="ARBA" id="ARBA00048988"/>
    </source>
</evidence>
<comment type="catalytic activity">
    <reaction evidence="15">
        <text>Exonucleolytic cleavage (in the presence of ATP) in either 5'- to 3'- or 3'- to 5'-direction to yield 5'-phosphooligonucleotides.</text>
        <dbReference type="EC" id="3.1.11.5"/>
    </reaction>
</comment>
<keyword evidence="5 15" id="KW-0378">Hydrolase</keyword>
<evidence type="ECO:0000256" key="6">
    <source>
        <dbReference type="ARBA" id="ARBA00022806"/>
    </source>
</evidence>
<dbReference type="InterPro" id="IPR011604">
    <property type="entry name" value="PDDEXK-like_dom_sf"/>
</dbReference>
<keyword evidence="20" id="KW-1185">Reference proteome</keyword>
<evidence type="ECO:0000256" key="11">
    <source>
        <dbReference type="ARBA" id="ARBA00023204"/>
    </source>
</evidence>